<dbReference type="GO" id="GO:0008395">
    <property type="term" value="F:steroid hydroxylase activity"/>
    <property type="evidence" value="ECO:0007669"/>
    <property type="project" value="TreeGrafter"/>
</dbReference>
<dbReference type="GO" id="GO:0036199">
    <property type="term" value="F:cholest-4-en-3-one 26-monooxygenase activity"/>
    <property type="evidence" value="ECO:0007669"/>
    <property type="project" value="TreeGrafter"/>
</dbReference>
<dbReference type="Pfam" id="PF00067">
    <property type="entry name" value="p450"/>
    <property type="match status" value="1"/>
</dbReference>
<comment type="similarity">
    <text evidence="1">Belongs to the cytochrome P450 family.</text>
</comment>
<dbReference type="GO" id="GO:0005506">
    <property type="term" value="F:iron ion binding"/>
    <property type="evidence" value="ECO:0007669"/>
    <property type="project" value="InterPro"/>
</dbReference>
<protein>
    <submittedName>
        <fullName evidence="9">Unannotated protein</fullName>
    </submittedName>
</protein>
<dbReference type="InterPro" id="IPR002397">
    <property type="entry name" value="Cyt_P450_B"/>
</dbReference>
<dbReference type="FunFam" id="1.10.630.10:FF:000018">
    <property type="entry name" value="Cytochrome P450 monooxygenase"/>
    <property type="match status" value="1"/>
</dbReference>
<evidence type="ECO:0000256" key="3">
    <source>
        <dbReference type="ARBA" id="ARBA00022723"/>
    </source>
</evidence>
<dbReference type="AlphaFoldDB" id="A0A6J7N9R9"/>
<evidence type="ECO:0000256" key="5">
    <source>
        <dbReference type="ARBA" id="ARBA00023004"/>
    </source>
</evidence>
<evidence type="ECO:0000313" key="7">
    <source>
        <dbReference type="EMBL" id="CAB4804874.1"/>
    </source>
</evidence>
<keyword evidence="5" id="KW-0408">Iron</keyword>
<dbReference type="PRINTS" id="PR00359">
    <property type="entry name" value="BP450"/>
</dbReference>
<dbReference type="InterPro" id="IPR001128">
    <property type="entry name" value="Cyt_P450"/>
</dbReference>
<keyword evidence="4" id="KW-0560">Oxidoreductase</keyword>
<keyword evidence="6" id="KW-0503">Monooxygenase</keyword>
<dbReference type="EMBL" id="CAFBPF010000119">
    <property type="protein sequence ID" value="CAB5015609.1"/>
    <property type="molecule type" value="Genomic_DNA"/>
</dbReference>
<dbReference type="EMBL" id="CAFBLK010000163">
    <property type="protein sequence ID" value="CAB4872508.1"/>
    <property type="molecule type" value="Genomic_DNA"/>
</dbReference>
<dbReference type="InterPro" id="IPR036396">
    <property type="entry name" value="Cyt_P450_sf"/>
</dbReference>
<evidence type="ECO:0000313" key="8">
    <source>
        <dbReference type="EMBL" id="CAB4872508.1"/>
    </source>
</evidence>
<evidence type="ECO:0000313" key="10">
    <source>
        <dbReference type="EMBL" id="CAB5015609.1"/>
    </source>
</evidence>
<evidence type="ECO:0000256" key="2">
    <source>
        <dbReference type="ARBA" id="ARBA00022617"/>
    </source>
</evidence>
<dbReference type="EMBL" id="CAFAAH010000198">
    <property type="protein sequence ID" value="CAB4804874.1"/>
    <property type="molecule type" value="Genomic_DNA"/>
</dbReference>
<evidence type="ECO:0000256" key="1">
    <source>
        <dbReference type="ARBA" id="ARBA00010617"/>
    </source>
</evidence>
<keyword evidence="2" id="KW-0349">Heme</keyword>
<dbReference type="GO" id="GO:0006707">
    <property type="term" value="P:cholesterol catabolic process"/>
    <property type="evidence" value="ECO:0007669"/>
    <property type="project" value="TreeGrafter"/>
</dbReference>
<accession>A0A6J7N9R9</accession>
<dbReference type="EMBL" id="CAFBOR010000082">
    <property type="protein sequence ID" value="CAB4986754.1"/>
    <property type="molecule type" value="Genomic_DNA"/>
</dbReference>
<dbReference type="CDD" id="cd11033">
    <property type="entry name" value="CYP142-like"/>
    <property type="match status" value="1"/>
</dbReference>
<gene>
    <name evidence="7" type="ORF">UFOPK2996_01272</name>
    <name evidence="8" type="ORF">UFOPK3317_00966</name>
    <name evidence="9" type="ORF">UFOPK3974_00703</name>
    <name evidence="10" type="ORF">UFOPK4071_00958</name>
</gene>
<evidence type="ECO:0000256" key="6">
    <source>
        <dbReference type="ARBA" id="ARBA00023033"/>
    </source>
</evidence>
<dbReference type="Gene3D" id="1.10.630.10">
    <property type="entry name" value="Cytochrome P450"/>
    <property type="match status" value="1"/>
</dbReference>
<dbReference type="GO" id="GO:0020037">
    <property type="term" value="F:heme binding"/>
    <property type="evidence" value="ECO:0007669"/>
    <property type="project" value="InterPro"/>
</dbReference>
<organism evidence="9">
    <name type="scientific">freshwater metagenome</name>
    <dbReference type="NCBI Taxonomy" id="449393"/>
    <lineage>
        <taxon>unclassified sequences</taxon>
        <taxon>metagenomes</taxon>
        <taxon>ecological metagenomes</taxon>
    </lineage>
</organism>
<name>A0A6J7N9R9_9ZZZZ</name>
<evidence type="ECO:0000313" key="9">
    <source>
        <dbReference type="EMBL" id="CAB4986754.1"/>
    </source>
</evidence>
<proteinExistence type="inferred from homology"/>
<sequence length="412" mass="46393">MNSSDSNTPDSNLPDSAVNLADPKTYEVGPPIEFFNWLRSDAPVWWHDSDEYPPGFWVCTKYRDVIEIERNTQVFSSAQGGALLVDQGEGTELMMLNQDAPQHTRLRNLVARGFTPKVVRMLEPSIREAAHWIVDRALEQDGEYDFVPNLAAELPLVVISELLGIPYEDRHKIFEWSNRMIGADDPEYGAIGGEDAMSASMELYMYAQSLADSRRERPLDDIVTALITADLDGEKLSDIEFNVFVLLLSVAGNETTRNLISGGMYALMEHPDQLERLKADLPGLMETAVDEMLRFVTPVMYFRRTATEDTELRGVQIKKGDMVTIWYGSANRDEEIFANPHVFDVGRTPNEHIAFGGRGPHYCLGASLAKMEIRVMFEEILTRIPNITRSGEIVRLQSNLINGVKHLPVRNS</sequence>
<dbReference type="PANTHER" id="PTHR46696:SF4">
    <property type="entry name" value="BIOTIN BIOSYNTHESIS CYTOCHROME P450"/>
    <property type="match status" value="1"/>
</dbReference>
<dbReference type="SUPFAM" id="SSF48264">
    <property type="entry name" value="Cytochrome P450"/>
    <property type="match status" value="1"/>
</dbReference>
<evidence type="ECO:0000256" key="4">
    <source>
        <dbReference type="ARBA" id="ARBA00023002"/>
    </source>
</evidence>
<reference evidence="9" key="1">
    <citation type="submission" date="2020-05" db="EMBL/GenBank/DDBJ databases">
        <authorList>
            <person name="Chiriac C."/>
            <person name="Salcher M."/>
            <person name="Ghai R."/>
            <person name="Kavagutti S V."/>
        </authorList>
    </citation>
    <scope>NUCLEOTIDE SEQUENCE</scope>
</reference>
<dbReference type="PANTHER" id="PTHR46696">
    <property type="entry name" value="P450, PUTATIVE (EUROFUNG)-RELATED"/>
    <property type="match status" value="1"/>
</dbReference>
<keyword evidence="3" id="KW-0479">Metal-binding</keyword>